<reference evidence="3" key="1">
    <citation type="submission" date="2023-01" db="EMBL/GenBank/DDBJ databases">
        <title>Genome assembly of the deep-sea coral Lophelia pertusa.</title>
        <authorList>
            <person name="Herrera S."/>
            <person name="Cordes E."/>
        </authorList>
    </citation>
    <scope>NUCLEOTIDE SEQUENCE</scope>
    <source>
        <strain evidence="3">USNM1676648</strain>
        <tissue evidence="3">Polyp</tissue>
    </source>
</reference>
<feature type="compositionally biased region" description="Polar residues" evidence="2">
    <location>
        <begin position="243"/>
        <end position="253"/>
    </location>
</feature>
<proteinExistence type="predicted"/>
<keyword evidence="1" id="KW-0175">Coiled coil</keyword>
<feature type="coiled-coil region" evidence="1">
    <location>
        <begin position="329"/>
        <end position="370"/>
    </location>
</feature>
<accession>A0A9X0CQG5</accession>
<dbReference type="EMBL" id="MU826864">
    <property type="protein sequence ID" value="KAJ7370468.1"/>
    <property type="molecule type" value="Genomic_DNA"/>
</dbReference>
<sequence>MMKTLEEDKRGLERNIQEFQRYYQQKCNYFNAELDHERTLGAEHRIRANAKNISSVYNSHEQKRATLQHKGSKFAHDDYAKLERGSFESGLNAGESLRERKKDVKHIFRGHLSKKRQEELTEAGAQRQFHASVKSTNESADLEWNRHYESQYRECCHEQNALKTLFMAAEERIAPVAEMEDDLDDSRSAEYKNISEEYRRDVDGVRSENDAVDIEKYSLANESQALKQEQVVSNSDEMAASSTVESEFTNGHTSPIPGEDENDSVTKVAAGGLNSLKTRKEELEQLCEVLMEERNRATGSLKEREDEVLRLRLRSVETEHEKVDLKTQLAKVLGRSDLLKNELESTKEENEKLRAEVERLRKRIKNWKRRIVTSNVSCKRVLI</sequence>
<evidence type="ECO:0000256" key="1">
    <source>
        <dbReference type="SAM" id="Coils"/>
    </source>
</evidence>
<gene>
    <name evidence="3" type="ORF">OS493_032032</name>
</gene>
<dbReference type="Proteomes" id="UP001163046">
    <property type="component" value="Unassembled WGS sequence"/>
</dbReference>
<dbReference type="AlphaFoldDB" id="A0A9X0CQG5"/>
<name>A0A9X0CQG5_9CNID</name>
<feature type="coiled-coil region" evidence="1">
    <location>
        <begin position="273"/>
        <end position="300"/>
    </location>
</feature>
<evidence type="ECO:0000313" key="3">
    <source>
        <dbReference type="EMBL" id="KAJ7370468.1"/>
    </source>
</evidence>
<protein>
    <submittedName>
        <fullName evidence="3">Uncharacterized protein</fullName>
    </submittedName>
</protein>
<evidence type="ECO:0000313" key="4">
    <source>
        <dbReference type="Proteomes" id="UP001163046"/>
    </source>
</evidence>
<evidence type="ECO:0000256" key="2">
    <source>
        <dbReference type="SAM" id="MobiDB-lite"/>
    </source>
</evidence>
<feature type="region of interest" description="Disordered" evidence="2">
    <location>
        <begin position="243"/>
        <end position="264"/>
    </location>
</feature>
<comment type="caution">
    <text evidence="3">The sequence shown here is derived from an EMBL/GenBank/DDBJ whole genome shotgun (WGS) entry which is preliminary data.</text>
</comment>
<organism evidence="3 4">
    <name type="scientific">Desmophyllum pertusum</name>
    <dbReference type="NCBI Taxonomy" id="174260"/>
    <lineage>
        <taxon>Eukaryota</taxon>
        <taxon>Metazoa</taxon>
        <taxon>Cnidaria</taxon>
        <taxon>Anthozoa</taxon>
        <taxon>Hexacorallia</taxon>
        <taxon>Scleractinia</taxon>
        <taxon>Caryophylliina</taxon>
        <taxon>Caryophylliidae</taxon>
        <taxon>Desmophyllum</taxon>
    </lineage>
</organism>
<keyword evidence="4" id="KW-1185">Reference proteome</keyword>
<dbReference type="OrthoDB" id="5989621at2759"/>